<dbReference type="GO" id="GO:0009063">
    <property type="term" value="P:amino acid catabolic process"/>
    <property type="evidence" value="ECO:0007669"/>
    <property type="project" value="InterPro"/>
</dbReference>
<dbReference type="InterPro" id="IPR036849">
    <property type="entry name" value="Enolase-like_C_sf"/>
</dbReference>
<evidence type="ECO:0000256" key="4">
    <source>
        <dbReference type="ARBA" id="ARBA00022723"/>
    </source>
</evidence>
<reference evidence="10 11" key="1">
    <citation type="submission" date="2020-06" db="EMBL/GenBank/DDBJ databases">
        <title>Pseudomonas eucalypticola sp. nov., an endophyte of Eucalyptus dunnii leaves with biocontrol ability of eucalyptus leaf blight.</title>
        <authorList>
            <person name="Liu Y."/>
            <person name="Song Z."/>
            <person name="Zeng H."/>
            <person name="Lu M."/>
            <person name="Wang X."/>
            <person name="Lian X."/>
            <person name="Zhang Q."/>
        </authorList>
    </citation>
    <scope>NUCLEOTIDE SEQUENCE [LARGE SCALE GENOMIC DNA]</scope>
    <source>
        <strain evidence="10 11">NP-1</strain>
    </source>
</reference>
<dbReference type="GO" id="GO:0006518">
    <property type="term" value="P:peptide metabolic process"/>
    <property type="evidence" value="ECO:0007669"/>
    <property type="project" value="UniProtKB-ARBA"/>
</dbReference>
<dbReference type="InterPro" id="IPR029065">
    <property type="entry name" value="Enolase_C-like"/>
</dbReference>
<dbReference type="SFLD" id="SFLDG01258">
    <property type="entry name" value="(chloro)muconate_cycloisomeras"/>
    <property type="match status" value="1"/>
</dbReference>
<dbReference type="SUPFAM" id="SSF54826">
    <property type="entry name" value="Enolase N-terminal domain-like"/>
    <property type="match status" value="1"/>
</dbReference>
<dbReference type="KEGG" id="pez:HWQ56_24475"/>
<dbReference type="InterPro" id="IPR018110">
    <property type="entry name" value="Mandel_Rmase/mucon_lact_enz_CS"/>
</dbReference>
<comment type="similarity">
    <text evidence="3">Belongs to the mandelate racemase/muconate lactonizing enzyme family.</text>
</comment>
<dbReference type="Gene3D" id="3.20.20.120">
    <property type="entry name" value="Enolase-like C-terminal domain"/>
    <property type="match status" value="1"/>
</dbReference>
<evidence type="ECO:0000256" key="1">
    <source>
        <dbReference type="ARBA" id="ARBA00001936"/>
    </source>
</evidence>
<keyword evidence="11" id="KW-1185">Reference proteome</keyword>
<comment type="cofactor">
    <cofactor evidence="1">
        <name>Mn(2+)</name>
        <dbReference type="ChEBI" id="CHEBI:29035"/>
    </cofactor>
</comment>
<dbReference type="Pfam" id="PF02746">
    <property type="entry name" value="MR_MLE_N"/>
    <property type="match status" value="1"/>
</dbReference>
<accession>A0A7D5H6B9</accession>
<evidence type="ECO:0000256" key="5">
    <source>
        <dbReference type="ARBA" id="ARBA00022797"/>
    </source>
</evidence>
<gene>
    <name evidence="10" type="ORF">HWQ56_24475</name>
</gene>
<dbReference type="PROSITE" id="PS00909">
    <property type="entry name" value="MR_MLE_2"/>
    <property type="match status" value="1"/>
</dbReference>
<keyword evidence="4" id="KW-0479">Metal-binding</keyword>
<feature type="active site" description="Proton donor" evidence="8">
    <location>
        <position position="327"/>
    </location>
</feature>
<protein>
    <submittedName>
        <fullName evidence="10">Muconate cycloisomerase family protein</fullName>
    </submittedName>
</protein>
<dbReference type="RefSeq" id="WP_176571971.1">
    <property type="nucleotide sequence ID" value="NZ_CP056030.1"/>
</dbReference>
<evidence type="ECO:0000256" key="7">
    <source>
        <dbReference type="ARBA" id="ARBA00023235"/>
    </source>
</evidence>
<dbReference type="CDD" id="cd03318">
    <property type="entry name" value="MLE"/>
    <property type="match status" value="1"/>
</dbReference>
<evidence type="ECO:0000256" key="3">
    <source>
        <dbReference type="ARBA" id="ARBA00008031"/>
    </source>
</evidence>
<dbReference type="SFLD" id="SFLDS00001">
    <property type="entry name" value="Enolase"/>
    <property type="match status" value="1"/>
</dbReference>
<dbReference type="Pfam" id="PF13378">
    <property type="entry name" value="MR_MLE_C"/>
    <property type="match status" value="1"/>
</dbReference>
<dbReference type="PROSITE" id="PS00908">
    <property type="entry name" value="MR_MLE_1"/>
    <property type="match status" value="1"/>
</dbReference>
<dbReference type="GO" id="GO:0018849">
    <property type="term" value="F:muconate cycloisomerase activity"/>
    <property type="evidence" value="ECO:0007669"/>
    <property type="project" value="InterPro"/>
</dbReference>
<dbReference type="InterPro" id="IPR013341">
    <property type="entry name" value="Mandelate_racemase_N_dom"/>
</dbReference>
<dbReference type="SFLD" id="SFLDF00009">
    <property type="entry name" value="o-succinylbenzoate_synthase"/>
    <property type="match status" value="1"/>
</dbReference>
<evidence type="ECO:0000256" key="6">
    <source>
        <dbReference type="ARBA" id="ARBA00023211"/>
    </source>
</evidence>
<comment type="pathway">
    <text evidence="2">Aromatic compound metabolism.</text>
</comment>
<feature type="domain" description="Mandelate racemase/muconate lactonizing enzyme C-terminal" evidence="9">
    <location>
        <begin position="148"/>
        <end position="245"/>
    </location>
</feature>
<sequence>MSHPIIESLETIIVDLPTIRPHKLAMHTMQNQTLVLLRLRCSDGVEGIGESTTIGGLSYGNESPESIKVNIDAHFAPLLIGQPADNVNAAMQRIERSVRGNTFAKSGIESALLDAQGKRRGLAVSELLGGRLRDSLPVAWTLASGDTARDIAEAEKMLDVRRHRIFKLKIGAGEVNKDLAHVIAIKKAVGERASVRVDVNQAWDEAVALRACRILGDNGIDLVEQPISRYNGVGMARLSASSPVPIMADEAIESVEDAFNLARIGAGTIFALKIAKTGGPRAALRAAAIADAAGIGLYGGTMLEGGIGTLASAQAFVTLPKMAWDTELFGPLLLTEDILANPPVYRDFHLHVPNTPGLGLELDEDRVAFFRRDKTTTAYSHS</sequence>
<dbReference type="Gene3D" id="3.30.390.10">
    <property type="entry name" value="Enolase-like, N-terminal domain"/>
    <property type="match status" value="1"/>
</dbReference>
<dbReference type="SFLD" id="SFLDG00180">
    <property type="entry name" value="muconate_cycloisomerase"/>
    <property type="match status" value="1"/>
</dbReference>
<dbReference type="EMBL" id="CP056030">
    <property type="protein sequence ID" value="QKZ06762.1"/>
    <property type="molecule type" value="Genomic_DNA"/>
</dbReference>
<keyword evidence="7 10" id="KW-0413">Isomerase</keyword>
<proteinExistence type="inferred from homology"/>
<dbReference type="InterPro" id="IPR013342">
    <property type="entry name" value="Mandelate_racemase_C"/>
</dbReference>
<organism evidence="10 11">
    <name type="scientific">Pseudomonas eucalypticola</name>
    <dbReference type="NCBI Taxonomy" id="2599595"/>
    <lineage>
        <taxon>Bacteria</taxon>
        <taxon>Pseudomonadati</taxon>
        <taxon>Pseudomonadota</taxon>
        <taxon>Gammaproteobacteria</taxon>
        <taxon>Pseudomonadales</taxon>
        <taxon>Pseudomonadaceae</taxon>
        <taxon>Pseudomonas</taxon>
    </lineage>
</organism>
<evidence type="ECO:0000313" key="11">
    <source>
        <dbReference type="Proteomes" id="UP000509568"/>
    </source>
</evidence>
<evidence type="ECO:0000313" key="10">
    <source>
        <dbReference type="EMBL" id="QKZ06762.1"/>
    </source>
</evidence>
<keyword evidence="6" id="KW-0464">Manganese</keyword>
<name>A0A7D5H6B9_9PSED</name>
<keyword evidence="5" id="KW-0058">Aromatic hydrocarbons catabolism</keyword>
<evidence type="ECO:0000256" key="2">
    <source>
        <dbReference type="ARBA" id="ARBA00005211"/>
    </source>
</evidence>
<dbReference type="InterPro" id="IPR013370">
    <property type="entry name" value="Chloromuconate_cycloisomerase"/>
</dbReference>
<dbReference type="AlphaFoldDB" id="A0A7D5H6B9"/>
<dbReference type="GO" id="GO:0016854">
    <property type="term" value="F:racemase and epimerase activity"/>
    <property type="evidence" value="ECO:0007669"/>
    <property type="project" value="UniProtKB-ARBA"/>
</dbReference>
<feature type="active site" description="Proton acceptor" evidence="8">
    <location>
        <position position="169"/>
    </location>
</feature>
<dbReference type="NCBIfam" id="TIGR02534">
    <property type="entry name" value="mucon_cyclo"/>
    <property type="match status" value="1"/>
</dbReference>
<dbReference type="GO" id="GO:0018850">
    <property type="term" value="F:chloromuconate cycloisomerase activity"/>
    <property type="evidence" value="ECO:0007669"/>
    <property type="project" value="InterPro"/>
</dbReference>
<dbReference type="InterPro" id="IPR029017">
    <property type="entry name" value="Enolase-like_N"/>
</dbReference>
<evidence type="ECO:0000259" key="9">
    <source>
        <dbReference type="SMART" id="SM00922"/>
    </source>
</evidence>
<dbReference type="PANTHER" id="PTHR48073:SF2">
    <property type="entry name" value="O-SUCCINYLBENZOATE SYNTHASE"/>
    <property type="match status" value="1"/>
</dbReference>
<dbReference type="SMART" id="SM00922">
    <property type="entry name" value="MR_MLE"/>
    <property type="match status" value="1"/>
</dbReference>
<dbReference type="GO" id="GO:0030145">
    <property type="term" value="F:manganese ion binding"/>
    <property type="evidence" value="ECO:0007669"/>
    <property type="project" value="InterPro"/>
</dbReference>
<dbReference type="PANTHER" id="PTHR48073">
    <property type="entry name" value="O-SUCCINYLBENZOATE SYNTHASE-RELATED"/>
    <property type="match status" value="1"/>
</dbReference>
<evidence type="ECO:0000256" key="8">
    <source>
        <dbReference type="PIRSR" id="PIRSR613370-1"/>
    </source>
</evidence>
<dbReference type="SUPFAM" id="SSF51604">
    <property type="entry name" value="Enolase C-terminal domain-like"/>
    <property type="match status" value="1"/>
</dbReference>
<dbReference type="Proteomes" id="UP000509568">
    <property type="component" value="Chromosome"/>
</dbReference>